<dbReference type="AlphaFoldDB" id="A0A4R1KDL0"/>
<dbReference type="Proteomes" id="UP000294614">
    <property type="component" value="Unassembled WGS sequence"/>
</dbReference>
<reference evidence="10 11" key="1">
    <citation type="submission" date="2019-03" db="EMBL/GenBank/DDBJ databases">
        <title>Genomic Encyclopedia of Type Strains, Phase IV (KMG-IV): sequencing the most valuable type-strain genomes for metagenomic binning, comparative biology and taxonomic classification.</title>
        <authorList>
            <person name="Goeker M."/>
        </authorList>
    </citation>
    <scope>NUCLEOTIDE SEQUENCE [LARGE SCALE GENOMIC DNA]</scope>
    <source>
        <strain evidence="10 11">DSM 24984</strain>
    </source>
</reference>
<dbReference type="Gene3D" id="1.10.10.10">
    <property type="entry name" value="Winged helix-like DNA-binding domain superfamily/Winged helix DNA-binding domain"/>
    <property type="match status" value="1"/>
</dbReference>
<keyword evidence="3" id="KW-0805">Transcription regulation</keyword>
<dbReference type="PANTHER" id="PTHR48111">
    <property type="entry name" value="REGULATOR OF RPOS"/>
    <property type="match status" value="1"/>
</dbReference>
<keyword evidence="1 6" id="KW-0597">Phosphoprotein</keyword>
<dbReference type="InterPro" id="IPR039420">
    <property type="entry name" value="WalR-like"/>
</dbReference>
<protein>
    <submittedName>
        <fullName evidence="10">DNA-binding response OmpR family regulator</fullName>
    </submittedName>
</protein>
<organism evidence="10 11">
    <name type="scientific">Seleniivibrio woodruffii</name>
    <dbReference type="NCBI Taxonomy" id="1078050"/>
    <lineage>
        <taxon>Bacteria</taxon>
        <taxon>Pseudomonadati</taxon>
        <taxon>Deferribacterota</taxon>
        <taxon>Deferribacteres</taxon>
        <taxon>Deferribacterales</taxon>
        <taxon>Geovibrionaceae</taxon>
        <taxon>Seleniivibrio</taxon>
    </lineage>
</organism>
<dbReference type="OrthoDB" id="9802426at2"/>
<feature type="domain" description="OmpR/PhoB-type" evidence="9">
    <location>
        <begin position="125"/>
        <end position="222"/>
    </location>
</feature>
<dbReference type="GO" id="GO:0005829">
    <property type="term" value="C:cytosol"/>
    <property type="evidence" value="ECO:0007669"/>
    <property type="project" value="TreeGrafter"/>
</dbReference>
<evidence type="ECO:0000256" key="2">
    <source>
        <dbReference type="ARBA" id="ARBA00023012"/>
    </source>
</evidence>
<dbReference type="GO" id="GO:0006355">
    <property type="term" value="P:regulation of DNA-templated transcription"/>
    <property type="evidence" value="ECO:0007669"/>
    <property type="project" value="InterPro"/>
</dbReference>
<dbReference type="SMART" id="SM00448">
    <property type="entry name" value="REC"/>
    <property type="match status" value="1"/>
</dbReference>
<dbReference type="PROSITE" id="PS50110">
    <property type="entry name" value="RESPONSE_REGULATORY"/>
    <property type="match status" value="1"/>
</dbReference>
<dbReference type="SUPFAM" id="SSF52172">
    <property type="entry name" value="CheY-like"/>
    <property type="match status" value="1"/>
</dbReference>
<keyword evidence="2" id="KW-0902">Two-component regulatory system</keyword>
<evidence type="ECO:0000256" key="4">
    <source>
        <dbReference type="ARBA" id="ARBA00023125"/>
    </source>
</evidence>
<feature type="domain" description="Response regulatory" evidence="8">
    <location>
        <begin position="2"/>
        <end position="117"/>
    </location>
</feature>
<dbReference type="CDD" id="cd00383">
    <property type="entry name" value="trans_reg_C"/>
    <property type="match status" value="1"/>
</dbReference>
<dbReference type="InterPro" id="IPR001867">
    <property type="entry name" value="OmpR/PhoB-type_DNA-bd"/>
</dbReference>
<evidence type="ECO:0000259" key="9">
    <source>
        <dbReference type="PROSITE" id="PS51755"/>
    </source>
</evidence>
<dbReference type="RefSeq" id="WP_132872934.1">
    <property type="nucleotide sequence ID" value="NZ_JAJUHT010000017.1"/>
</dbReference>
<evidence type="ECO:0000313" key="10">
    <source>
        <dbReference type="EMBL" id="TCK62696.1"/>
    </source>
</evidence>
<dbReference type="PROSITE" id="PS51755">
    <property type="entry name" value="OMPR_PHOB"/>
    <property type="match status" value="1"/>
</dbReference>
<sequence length="229" mass="26007">MRLLLIEDDTDLAENVLDFFELNGCTADYCSSGEAALELLHDNHYDAIILDINLPGIDGFETCSLIRHKLRLNTPILMLTARTMLDDKLTGFESGTDDYLAKPFELAELRMRLSALVRRSKQGMADLFCIEDLCVDVEKGTVTRGGTRIDLPPICYAILMKLVEQYPGYATKEEIEYAVWKDQPPLTDSLKVHFYTLRQLVDKPFSRQLIHSVRGRGYLISAEENLLEV</sequence>
<gene>
    <name evidence="10" type="ORF">C8D98_1231</name>
</gene>
<keyword evidence="11" id="KW-1185">Reference proteome</keyword>
<dbReference type="SUPFAM" id="SSF46894">
    <property type="entry name" value="C-terminal effector domain of the bipartite response regulators"/>
    <property type="match status" value="1"/>
</dbReference>
<dbReference type="InterPro" id="IPR016032">
    <property type="entry name" value="Sig_transdc_resp-reg_C-effctor"/>
</dbReference>
<accession>A0A4R1KDL0</accession>
<dbReference type="GO" id="GO:0000976">
    <property type="term" value="F:transcription cis-regulatory region binding"/>
    <property type="evidence" value="ECO:0007669"/>
    <property type="project" value="TreeGrafter"/>
</dbReference>
<feature type="DNA-binding region" description="OmpR/PhoB-type" evidence="7">
    <location>
        <begin position="125"/>
        <end position="222"/>
    </location>
</feature>
<dbReference type="GO" id="GO:0000156">
    <property type="term" value="F:phosphorelay response regulator activity"/>
    <property type="evidence" value="ECO:0007669"/>
    <property type="project" value="TreeGrafter"/>
</dbReference>
<dbReference type="PANTHER" id="PTHR48111:SF22">
    <property type="entry name" value="REGULATOR OF RPOS"/>
    <property type="match status" value="1"/>
</dbReference>
<dbReference type="SMART" id="SM00862">
    <property type="entry name" value="Trans_reg_C"/>
    <property type="match status" value="1"/>
</dbReference>
<dbReference type="Pfam" id="PF00486">
    <property type="entry name" value="Trans_reg_C"/>
    <property type="match status" value="1"/>
</dbReference>
<dbReference type="InterPro" id="IPR011006">
    <property type="entry name" value="CheY-like_superfamily"/>
</dbReference>
<dbReference type="Gene3D" id="3.40.50.2300">
    <property type="match status" value="1"/>
</dbReference>
<proteinExistence type="predicted"/>
<feature type="modified residue" description="4-aspartylphosphate" evidence="6">
    <location>
        <position position="51"/>
    </location>
</feature>
<dbReference type="GO" id="GO:0032993">
    <property type="term" value="C:protein-DNA complex"/>
    <property type="evidence" value="ECO:0007669"/>
    <property type="project" value="TreeGrafter"/>
</dbReference>
<evidence type="ECO:0000256" key="6">
    <source>
        <dbReference type="PROSITE-ProRule" id="PRU00169"/>
    </source>
</evidence>
<comment type="caution">
    <text evidence="10">The sequence shown here is derived from an EMBL/GenBank/DDBJ whole genome shotgun (WGS) entry which is preliminary data.</text>
</comment>
<evidence type="ECO:0000256" key="1">
    <source>
        <dbReference type="ARBA" id="ARBA00022553"/>
    </source>
</evidence>
<name>A0A4R1KDL0_9BACT</name>
<evidence type="ECO:0000256" key="7">
    <source>
        <dbReference type="PROSITE-ProRule" id="PRU01091"/>
    </source>
</evidence>
<evidence type="ECO:0000256" key="5">
    <source>
        <dbReference type="ARBA" id="ARBA00023163"/>
    </source>
</evidence>
<evidence type="ECO:0000313" key="11">
    <source>
        <dbReference type="Proteomes" id="UP000294614"/>
    </source>
</evidence>
<evidence type="ECO:0000256" key="3">
    <source>
        <dbReference type="ARBA" id="ARBA00023015"/>
    </source>
</evidence>
<dbReference type="InterPro" id="IPR036388">
    <property type="entry name" value="WH-like_DNA-bd_sf"/>
</dbReference>
<keyword evidence="5" id="KW-0804">Transcription</keyword>
<dbReference type="InterPro" id="IPR001789">
    <property type="entry name" value="Sig_transdc_resp-reg_receiver"/>
</dbReference>
<keyword evidence="4 7" id="KW-0238">DNA-binding</keyword>
<dbReference type="Pfam" id="PF00072">
    <property type="entry name" value="Response_reg"/>
    <property type="match status" value="1"/>
</dbReference>
<evidence type="ECO:0000259" key="8">
    <source>
        <dbReference type="PROSITE" id="PS50110"/>
    </source>
</evidence>
<dbReference type="EMBL" id="SMGG01000003">
    <property type="protein sequence ID" value="TCK62696.1"/>
    <property type="molecule type" value="Genomic_DNA"/>
</dbReference>